<accession>A0A1L1PG04</accession>
<sequence>MTATSSQQGYFGSAIVGIGATEFSKNSGRSEWRLAMEAVLAALRDAGIAPEEVDGLVTFTLDTNPEAFIAQGLGVRQLRFFSRVNYGGGGACGTVLQACQAVRTGLAEVVVCYRAFNERSGFRLGSGALSDTQAPTTEALRYSWSTPHGLRTPASWTALIAQRYLHTHGLTSAAFGQVAVSARRHAATNPKAHFYQRPLSLEDHQASRLIAEPLRLLDCCQETDGAQAIVVTSAGRARSLRKPPVVVQGAAQGASNQPYVMMPFYEGDLLRVPELGIAARELERQSGRSVKDVDLAILYDHFTPYILLQLEELGICKPGQAADFVRDGGLDLDGQMPTNTHGGQLGEAYLHGMNGIAEAVRQLRGEAVNQVKGAQTALVTAGTGLPTSALLLGVH</sequence>
<dbReference type="InterPro" id="IPR055140">
    <property type="entry name" value="Thiolase_C_2"/>
</dbReference>
<dbReference type="PIRSF" id="PIRSF000429">
    <property type="entry name" value="Ac-CoA_Ac_transf"/>
    <property type="match status" value="1"/>
</dbReference>
<dbReference type="GO" id="GO:0003988">
    <property type="term" value="F:acetyl-CoA C-acyltransferase activity"/>
    <property type="evidence" value="ECO:0007669"/>
    <property type="project" value="UniProtKB-ARBA"/>
</dbReference>
<feature type="domain" description="Thiolase N-terminal" evidence="1">
    <location>
        <begin position="15"/>
        <end position="233"/>
    </location>
</feature>
<proteinExistence type="predicted"/>
<dbReference type="InterPro" id="IPR002155">
    <property type="entry name" value="Thiolase"/>
</dbReference>
<dbReference type="SUPFAM" id="SSF53901">
    <property type="entry name" value="Thiolase-like"/>
    <property type="match status" value="2"/>
</dbReference>
<evidence type="ECO:0000259" key="1">
    <source>
        <dbReference type="Pfam" id="PF00108"/>
    </source>
</evidence>
<evidence type="ECO:0000313" key="3">
    <source>
        <dbReference type="EMBL" id="CDN86709.1"/>
    </source>
</evidence>
<evidence type="ECO:0000313" key="4">
    <source>
        <dbReference type="Proteomes" id="UP000028878"/>
    </source>
</evidence>
<feature type="domain" description="Thiolase C-terminal" evidence="2">
    <location>
        <begin position="272"/>
        <end position="387"/>
    </location>
</feature>
<dbReference type="Gene3D" id="3.40.47.10">
    <property type="match status" value="1"/>
</dbReference>
<dbReference type="PANTHER" id="PTHR42870:SF1">
    <property type="entry name" value="NON-SPECIFIC LIPID-TRANSFER PROTEIN-LIKE 2"/>
    <property type="match status" value="1"/>
</dbReference>
<name>A0A1L1PG04_HYDIT</name>
<dbReference type="InterPro" id="IPR016039">
    <property type="entry name" value="Thiolase-like"/>
</dbReference>
<evidence type="ECO:0000259" key="2">
    <source>
        <dbReference type="Pfam" id="PF22691"/>
    </source>
</evidence>
<dbReference type="Proteomes" id="UP000028878">
    <property type="component" value="Unassembled WGS sequence"/>
</dbReference>
<dbReference type="AlphaFoldDB" id="A0A1L1PG04"/>
<reference evidence="4" key="1">
    <citation type="submission" date="2014-11" db="EMBL/GenBank/DDBJ databases">
        <title>Draft genome sequence of Hydrogenophaga intermedia S1.</title>
        <authorList>
            <person name="Gan H.M."/>
            <person name="Chew T.H."/>
            <person name="Stolz A."/>
        </authorList>
    </citation>
    <scope>NUCLEOTIDE SEQUENCE [LARGE SCALE GENOMIC DNA]</scope>
    <source>
        <strain evidence="4">S1</strain>
    </source>
</reference>
<dbReference type="CDD" id="cd00829">
    <property type="entry name" value="SCP-x_thiolase"/>
    <property type="match status" value="1"/>
</dbReference>
<organism evidence="3 4">
    <name type="scientific">Hydrogenophaga intermedia</name>
    <dbReference type="NCBI Taxonomy" id="65786"/>
    <lineage>
        <taxon>Bacteria</taxon>
        <taxon>Pseudomonadati</taxon>
        <taxon>Pseudomonadota</taxon>
        <taxon>Betaproteobacteria</taxon>
        <taxon>Burkholderiales</taxon>
        <taxon>Comamonadaceae</taxon>
        <taxon>Hydrogenophaga</taxon>
    </lineage>
</organism>
<dbReference type="InterPro" id="IPR020616">
    <property type="entry name" value="Thiolase_N"/>
</dbReference>
<keyword evidence="4" id="KW-1185">Reference proteome</keyword>
<gene>
    <name evidence="3" type="ORF">BN948_01117</name>
</gene>
<dbReference type="PANTHER" id="PTHR42870">
    <property type="entry name" value="ACETYL-COA C-ACETYLTRANSFERASE"/>
    <property type="match status" value="1"/>
</dbReference>
<dbReference type="EMBL" id="CCAE010000005">
    <property type="protein sequence ID" value="CDN86709.1"/>
    <property type="molecule type" value="Genomic_DNA"/>
</dbReference>
<protein>
    <submittedName>
        <fullName evidence="3">Lipid-transfer protein</fullName>
    </submittedName>
</protein>
<dbReference type="Pfam" id="PF22691">
    <property type="entry name" value="Thiolase_C_1"/>
    <property type="match status" value="1"/>
</dbReference>
<dbReference type="NCBIfam" id="NF005892">
    <property type="entry name" value="PRK07855.1"/>
    <property type="match status" value="1"/>
</dbReference>
<dbReference type="RefSeq" id="WP_009519197.1">
    <property type="nucleotide sequence ID" value="NZ_CCAE010000005.1"/>
</dbReference>
<dbReference type="Pfam" id="PF00108">
    <property type="entry name" value="Thiolase_N"/>
    <property type="match status" value="1"/>
</dbReference>